<organism evidence="7">
    <name type="scientific">Ananas comosus var. bracteatus</name>
    <name type="common">red pineapple</name>
    <dbReference type="NCBI Taxonomy" id="296719"/>
    <lineage>
        <taxon>Eukaryota</taxon>
        <taxon>Viridiplantae</taxon>
        <taxon>Streptophyta</taxon>
        <taxon>Embryophyta</taxon>
        <taxon>Tracheophyta</taxon>
        <taxon>Spermatophyta</taxon>
        <taxon>Magnoliopsida</taxon>
        <taxon>Liliopsida</taxon>
        <taxon>Poales</taxon>
        <taxon>Bromeliaceae</taxon>
        <taxon>Bromelioideae</taxon>
        <taxon>Ananas</taxon>
    </lineage>
</organism>
<dbReference type="InterPro" id="IPR027356">
    <property type="entry name" value="NPH3_dom"/>
</dbReference>
<dbReference type="PROSITE" id="PS50097">
    <property type="entry name" value="BTB"/>
    <property type="match status" value="1"/>
</dbReference>
<evidence type="ECO:0000256" key="1">
    <source>
        <dbReference type="ARBA" id="ARBA00004906"/>
    </source>
</evidence>
<dbReference type="SUPFAM" id="SSF54695">
    <property type="entry name" value="POZ domain"/>
    <property type="match status" value="1"/>
</dbReference>
<evidence type="ECO:0000256" key="2">
    <source>
        <dbReference type="ARBA" id="ARBA00022786"/>
    </source>
</evidence>
<accession>A0A6V7NMB4</accession>
<feature type="domain" description="BTB" evidence="5">
    <location>
        <begin position="28"/>
        <end position="97"/>
    </location>
</feature>
<reference evidence="7" key="1">
    <citation type="submission" date="2020-07" db="EMBL/GenBank/DDBJ databases">
        <authorList>
            <person name="Lin J."/>
        </authorList>
    </citation>
    <scope>NUCLEOTIDE SEQUENCE</scope>
</reference>
<feature type="coiled-coil region" evidence="4">
    <location>
        <begin position="567"/>
        <end position="594"/>
    </location>
</feature>
<name>A0A6V7NMB4_ANACO</name>
<comment type="pathway">
    <text evidence="1">Protein modification; protein ubiquitination.</text>
</comment>
<evidence type="ECO:0000313" key="7">
    <source>
        <dbReference type="EMBL" id="CAD1819678.1"/>
    </source>
</evidence>
<comment type="similarity">
    <text evidence="3">Belongs to the NPH3 family.</text>
</comment>
<gene>
    <name evidence="7" type="ORF">CB5_LOCUS2889</name>
</gene>
<evidence type="ECO:0000256" key="4">
    <source>
        <dbReference type="SAM" id="Coils"/>
    </source>
</evidence>
<dbReference type="CDD" id="cd18312">
    <property type="entry name" value="BTB_POZ_NPY3-like"/>
    <property type="match status" value="1"/>
</dbReference>
<evidence type="ECO:0000256" key="3">
    <source>
        <dbReference type="PROSITE-ProRule" id="PRU00982"/>
    </source>
</evidence>
<protein>
    <recommendedName>
        <fullName evidence="8">BTB/POZ domain-containing protein At1g30440-like</fullName>
    </recommendedName>
</protein>
<keyword evidence="2" id="KW-0833">Ubl conjugation pathway</keyword>
<dbReference type="EMBL" id="LR862139">
    <property type="protein sequence ID" value="CAD1819678.1"/>
    <property type="molecule type" value="Genomic_DNA"/>
</dbReference>
<sequence>MACMKLGSKSDSFQRQGQAWFCTTGLPSDVTVEVGDMSFHLHKFPLLSKSGLLEKLIDENSEEEEACIIKLLDVPGGAKSFELVAKFCYGVKLELTASNVVYLRCAAEHLQMTEEIAEGNLITQAEIFLNQVVLKSWKDSLQALQTCEDILPHAEKSHIVKRCIESLAVKASTDPNLFGWPMIEHGPMQSPGGSVLWNGISTGARPRNCNSDWWYEDVSSLSFPIYKRLITVMESRGTRSEIIAGSLTSYAKKYLPGLSRRQNIASAALRAAPTEEEQRQLLEDIESLLPFQKGIVPTKVLFGLLRTAMILKANKSCISNLEKRIGMQLDQATLEDLLLPNFSYSMETLYNVDCVQRILEHFIAMDQANNGDASPSLVDDEQLMALAIAVPDYARPLDDGLYRAIDIYLKSHSWLTESEREQLCRLMDSQKLSLEACTHAAQNERLPLRIVVQVLFFEQLQLRTSIAGCLLVSDNLDGSRPLRSGIPCSGEAGAGGWVSAVQENQVLRVGMDNMRMRVSELEKECSNMKQEIEKLGRGKSGGWKAVPKKLHLLRIKSQMCSAQEPALSVSEQQQKSVSEKLEKLQAKITKHKKQLSADL</sequence>
<dbReference type="AlphaFoldDB" id="A0A6V7NMB4"/>
<feature type="coiled-coil region" evidence="4">
    <location>
        <begin position="511"/>
        <end position="538"/>
    </location>
</feature>
<keyword evidence="4" id="KW-0175">Coiled coil</keyword>
<dbReference type="Pfam" id="PF00651">
    <property type="entry name" value="BTB"/>
    <property type="match status" value="1"/>
</dbReference>
<dbReference type="PROSITE" id="PS51649">
    <property type="entry name" value="NPH3"/>
    <property type="match status" value="1"/>
</dbReference>
<dbReference type="GO" id="GO:0016567">
    <property type="term" value="P:protein ubiquitination"/>
    <property type="evidence" value="ECO:0007669"/>
    <property type="project" value="UniProtKB-UniPathway"/>
</dbReference>
<dbReference type="SMART" id="SM00225">
    <property type="entry name" value="BTB"/>
    <property type="match status" value="1"/>
</dbReference>
<dbReference type="InterPro" id="IPR043454">
    <property type="entry name" value="NPH3/RPT2-like"/>
</dbReference>
<dbReference type="Pfam" id="PF03000">
    <property type="entry name" value="NPH3"/>
    <property type="match status" value="2"/>
</dbReference>
<evidence type="ECO:0000259" key="5">
    <source>
        <dbReference type="PROSITE" id="PS50097"/>
    </source>
</evidence>
<dbReference type="PANTHER" id="PTHR32370">
    <property type="entry name" value="OS12G0117600 PROTEIN"/>
    <property type="match status" value="1"/>
</dbReference>
<evidence type="ECO:0000259" key="6">
    <source>
        <dbReference type="PROSITE" id="PS51649"/>
    </source>
</evidence>
<dbReference type="InterPro" id="IPR000210">
    <property type="entry name" value="BTB/POZ_dom"/>
</dbReference>
<dbReference type="InterPro" id="IPR011333">
    <property type="entry name" value="SKP1/BTB/POZ_sf"/>
</dbReference>
<feature type="domain" description="NPH3" evidence="6">
    <location>
        <begin position="212"/>
        <end position="461"/>
    </location>
</feature>
<proteinExistence type="inferred from homology"/>
<dbReference type="Gene3D" id="3.30.710.10">
    <property type="entry name" value="Potassium Channel Kv1.1, Chain A"/>
    <property type="match status" value="1"/>
</dbReference>
<evidence type="ECO:0008006" key="8">
    <source>
        <dbReference type="Google" id="ProtNLM"/>
    </source>
</evidence>
<dbReference type="UniPathway" id="UPA00143"/>